<sequence>MCTRRRGPACAAAGGGTLTGPADRRHRTRAKVANEETSKTYIFVIVNITLDVSVTIATSGVCEPTSRARPAGRRAPRRAVLLVSCVTRTTAYIIEWRLQIESFVSVCHGAYCNGPAVSETCPSSYSDDYYQDCTSHGSDEDSSSRAVSIGSIYQRMSRLLAYHSSSSSNGVTSRVRYSVTVQWDVRARLLPYLKLNRTRHEPCTIMSE</sequence>
<dbReference type="EMBL" id="ODYU01007501">
    <property type="protein sequence ID" value="SOQ50324.1"/>
    <property type="molecule type" value="Genomic_DNA"/>
</dbReference>
<organism evidence="2">
    <name type="scientific">Spodoptera frugiperda</name>
    <name type="common">Fall armyworm</name>
    <dbReference type="NCBI Taxonomy" id="7108"/>
    <lineage>
        <taxon>Eukaryota</taxon>
        <taxon>Metazoa</taxon>
        <taxon>Ecdysozoa</taxon>
        <taxon>Arthropoda</taxon>
        <taxon>Hexapoda</taxon>
        <taxon>Insecta</taxon>
        <taxon>Pterygota</taxon>
        <taxon>Neoptera</taxon>
        <taxon>Endopterygota</taxon>
        <taxon>Lepidoptera</taxon>
        <taxon>Glossata</taxon>
        <taxon>Ditrysia</taxon>
        <taxon>Noctuoidea</taxon>
        <taxon>Noctuidae</taxon>
        <taxon>Amphipyrinae</taxon>
        <taxon>Spodoptera</taxon>
    </lineage>
</organism>
<proteinExistence type="predicted"/>
<accession>A0A2H1WCX3</accession>
<dbReference type="AlphaFoldDB" id="A0A2H1WCX3"/>
<protein>
    <submittedName>
        <fullName evidence="2">SFRICE_010960</fullName>
    </submittedName>
</protein>
<reference evidence="2" key="1">
    <citation type="submission" date="2016-07" db="EMBL/GenBank/DDBJ databases">
        <authorList>
            <person name="Bretaudeau A."/>
        </authorList>
    </citation>
    <scope>NUCLEOTIDE SEQUENCE</scope>
    <source>
        <strain evidence="2">Rice</strain>
        <tissue evidence="2">Whole body</tissue>
    </source>
</reference>
<name>A0A2H1WCX3_SPOFR</name>
<gene>
    <name evidence="2" type="ORF">SFRICE_010960</name>
</gene>
<evidence type="ECO:0000313" key="2">
    <source>
        <dbReference type="EMBL" id="SOQ50324.1"/>
    </source>
</evidence>
<feature type="region of interest" description="Disordered" evidence="1">
    <location>
        <begin position="1"/>
        <end position="24"/>
    </location>
</feature>
<evidence type="ECO:0000256" key="1">
    <source>
        <dbReference type="SAM" id="MobiDB-lite"/>
    </source>
</evidence>